<dbReference type="InterPro" id="IPR036388">
    <property type="entry name" value="WH-like_DNA-bd_sf"/>
</dbReference>
<dbReference type="Gene3D" id="1.10.10.10">
    <property type="entry name" value="Winged helix-like DNA-binding domain superfamily/Winged helix DNA-binding domain"/>
    <property type="match status" value="1"/>
</dbReference>
<evidence type="ECO:0000313" key="1">
    <source>
        <dbReference type="EMBL" id="GGC71463.1"/>
    </source>
</evidence>
<dbReference type="AlphaFoldDB" id="A0A830DX67"/>
<name>A0A830DX67_9EURY</name>
<sequence>MTADRDEKSGQFTEQYPQEAFLNAVGKLDHATTSKVAEEVGCSYDLAYRRLNALVDEEEIIRIEIGSSFVWTLQE</sequence>
<evidence type="ECO:0000313" key="2">
    <source>
        <dbReference type="Proteomes" id="UP000646833"/>
    </source>
</evidence>
<dbReference type="Proteomes" id="UP000646833">
    <property type="component" value="Unassembled WGS sequence"/>
</dbReference>
<organism evidence="1 2">
    <name type="scientific">Haloferax sulfurifontis</name>
    <dbReference type="NCBI Taxonomy" id="255616"/>
    <lineage>
        <taxon>Archaea</taxon>
        <taxon>Methanobacteriati</taxon>
        <taxon>Methanobacteriota</taxon>
        <taxon>Stenosarchaea group</taxon>
        <taxon>Halobacteria</taxon>
        <taxon>Halobacteriales</taxon>
        <taxon>Haloferacaceae</taxon>
        <taxon>Haloferax</taxon>
    </lineage>
</organism>
<protein>
    <recommendedName>
        <fullName evidence="3">Transcriptional regulator</fullName>
    </recommendedName>
</protein>
<dbReference type="InterPro" id="IPR036390">
    <property type="entry name" value="WH_DNA-bd_sf"/>
</dbReference>
<accession>A0A830DX67</accession>
<evidence type="ECO:0008006" key="3">
    <source>
        <dbReference type="Google" id="ProtNLM"/>
    </source>
</evidence>
<comment type="caution">
    <text evidence="1">The sequence shown here is derived from an EMBL/GenBank/DDBJ whole genome shotgun (WGS) entry which is preliminary data.</text>
</comment>
<reference evidence="1" key="1">
    <citation type="journal article" date="2014" name="Int. J. Syst. Evol. Microbiol.">
        <title>Complete genome sequence of Corynebacterium casei LMG S-19264T (=DSM 44701T), isolated from a smear-ripened cheese.</title>
        <authorList>
            <consortium name="US DOE Joint Genome Institute (JGI-PGF)"/>
            <person name="Walter F."/>
            <person name="Albersmeier A."/>
            <person name="Kalinowski J."/>
            <person name="Ruckert C."/>
        </authorList>
    </citation>
    <scope>NUCLEOTIDE SEQUENCE</scope>
    <source>
        <strain evidence="1">CCM 7217</strain>
    </source>
</reference>
<dbReference type="SUPFAM" id="SSF46785">
    <property type="entry name" value="Winged helix' DNA-binding domain"/>
    <property type="match status" value="1"/>
</dbReference>
<gene>
    <name evidence="1" type="ORF">GCM10007209_36780</name>
</gene>
<proteinExistence type="predicted"/>
<reference evidence="1" key="2">
    <citation type="submission" date="2020-09" db="EMBL/GenBank/DDBJ databases">
        <authorList>
            <person name="Sun Q."/>
            <person name="Sedlacek I."/>
        </authorList>
    </citation>
    <scope>NUCLEOTIDE SEQUENCE</scope>
    <source>
        <strain evidence="1">CCM 7217</strain>
    </source>
</reference>
<dbReference type="EMBL" id="BMCI01000008">
    <property type="protein sequence ID" value="GGC71463.1"/>
    <property type="molecule type" value="Genomic_DNA"/>
</dbReference>